<dbReference type="InterPro" id="IPR018170">
    <property type="entry name" value="Aldo/ket_reductase_CS"/>
</dbReference>
<dbReference type="EMBL" id="CABIJS010000690">
    <property type="protein sequence ID" value="VUZ55274.1"/>
    <property type="molecule type" value="Genomic_DNA"/>
</dbReference>
<proteinExistence type="predicted"/>
<dbReference type="InterPro" id="IPR023210">
    <property type="entry name" value="NADP_OxRdtase_dom"/>
</dbReference>
<dbReference type="InterPro" id="IPR036812">
    <property type="entry name" value="NAD(P)_OxRdtase_dom_sf"/>
</dbReference>
<evidence type="ECO:0000313" key="2">
    <source>
        <dbReference type="EMBL" id="VUZ55274.1"/>
    </source>
</evidence>
<reference evidence="2 3" key="1">
    <citation type="submission" date="2019-07" db="EMBL/GenBank/DDBJ databases">
        <authorList>
            <person name="Jastrzebski P J."/>
            <person name="Paukszto L."/>
            <person name="Jastrzebski P J."/>
        </authorList>
    </citation>
    <scope>NUCLEOTIDE SEQUENCE [LARGE SCALE GENOMIC DNA]</scope>
    <source>
        <strain evidence="2 3">WMS-il1</strain>
    </source>
</reference>
<dbReference type="InterPro" id="IPR020471">
    <property type="entry name" value="AKR"/>
</dbReference>
<evidence type="ECO:0000313" key="3">
    <source>
        <dbReference type="Proteomes" id="UP000321570"/>
    </source>
</evidence>
<evidence type="ECO:0000259" key="1">
    <source>
        <dbReference type="Pfam" id="PF00248"/>
    </source>
</evidence>
<organism evidence="2 3">
    <name type="scientific">Hymenolepis diminuta</name>
    <name type="common">Rat tapeworm</name>
    <dbReference type="NCBI Taxonomy" id="6216"/>
    <lineage>
        <taxon>Eukaryota</taxon>
        <taxon>Metazoa</taxon>
        <taxon>Spiralia</taxon>
        <taxon>Lophotrochozoa</taxon>
        <taxon>Platyhelminthes</taxon>
        <taxon>Cestoda</taxon>
        <taxon>Eucestoda</taxon>
        <taxon>Cyclophyllidea</taxon>
        <taxon>Hymenolepididae</taxon>
        <taxon>Hymenolepis</taxon>
    </lineage>
</organism>
<protein>
    <recommendedName>
        <fullName evidence="1">NADP-dependent oxidoreductase domain-containing protein</fullName>
    </recommendedName>
</protein>
<keyword evidence="3" id="KW-1185">Reference proteome</keyword>
<dbReference type="AlphaFoldDB" id="A0A564Z918"/>
<dbReference type="Gene3D" id="3.20.20.100">
    <property type="entry name" value="NADP-dependent oxidoreductase domain"/>
    <property type="match status" value="1"/>
</dbReference>
<dbReference type="PANTHER" id="PTHR43827">
    <property type="entry name" value="2,5-DIKETO-D-GLUCONIC ACID REDUCTASE"/>
    <property type="match status" value="1"/>
</dbReference>
<dbReference type="GO" id="GO:0016491">
    <property type="term" value="F:oxidoreductase activity"/>
    <property type="evidence" value="ECO:0007669"/>
    <property type="project" value="InterPro"/>
</dbReference>
<name>A0A564Z918_HYMDI</name>
<accession>A0A564Z918</accession>
<dbReference type="PANTHER" id="PTHR43827:SF14">
    <property type="entry name" value="NADP-DEPENDENT OXIDOREDUCTASE DOMAIN-CONTAINING PROTEIN"/>
    <property type="match status" value="1"/>
</dbReference>
<dbReference type="Proteomes" id="UP000321570">
    <property type="component" value="Unassembled WGS sequence"/>
</dbReference>
<dbReference type="PROSITE" id="PS00063">
    <property type="entry name" value="ALDOKETO_REDUCTASE_3"/>
    <property type="match status" value="1"/>
</dbReference>
<dbReference type="Pfam" id="PF00248">
    <property type="entry name" value="Aldo_ket_red"/>
    <property type="match status" value="1"/>
</dbReference>
<dbReference type="SUPFAM" id="SSF51430">
    <property type="entry name" value="NAD(P)-linked oxidoreductase"/>
    <property type="match status" value="1"/>
</dbReference>
<feature type="domain" description="NADP-dependent oxidoreductase" evidence="1">
    <location>
        <begin position="42"/>
        <end position="104"/>
    </location>
</feature>
<gene>
    <name evidence="2" type="ORF">WMSIL1_LOCUS13155</name>
</gene>
<sequence>MRVNVEDTGEETITATHTFHRLIEFLAQRLVDARGIEYSNILQNPRVVDIARRHNKSPGQILIRHAIQRGLIVIPKSTSPERIQENIDVFGFELSDEEMSMLNTAEPNQCRRFGLKAWSKLPEYPFDVEY</sequence>